<evidence type="ECO:0000256" key="1">
    <source>
        <dbReference type="SAM" id="MobiDB-lite"/>
    </source>
</evidence>
<dbReference type="Proteomes" id="UP000054408">
    <property type="component" value="Unassembled WGS sequence"/>
</dbReference>
<proteinExistence type="predicted"/>
<dbReference type="PANTHER" id="PTHR22684:SF0">
    <property type="entry name" value="RIBOSOME QUALITY CONTROL COMPLEX SUBUNIT TCF25"/>
    <property type="match status" value="1"/>
</dbReference>
<dbReference type="PANTHER" id="PTHR22684">
    <property type="entry name" value="NULP1-RELATED"/>
    <property type="match status" value="1"/>
</dbReference>
<feature type="region of interest" description="Disordered" evidence="1">
    <location>
        <begin position="26"/>
        <end position="86"/>
    </location>
</feature>
<dbReference type="GeneID" id="25569191"/>
<evidence type="ECO:0000313" key="2">
    <source>
        <dbReference type="EMBL" id="KNC55741.1"/>
    </source>
</evidence>
<feature type="region of interest" description="Disordered" evidence="1">
    <location>
        <begin position="164"/>
        <end position="186"/>
    </location>
</feature>
<dbReference type="eggNOG" id="KOG2422">
    <property type="taxonomic scope" value="Eukaryota"/>
</dbReference>
<evidence type="ECO:0008006" key="4">
    <source>
        <dbReference type="Google" id="ProtNLM"/>
    </source>
</evidence>
<keyword evidence="3" id="KW-1185">Reference proteome</keyword>
<dbReference type="OrthoDB" id="205993at2759"/>
<evidence type="ECO:0000313" key="3">
    <source>
        <dbReference type="Proteomes" id="UP000054408"/>
    </source>
</evidence>
<gene>
    <name evidence="2" type="ORF">AMSG_11138</name>
</gene>
<dbReference type="EMBL" id="GL349503">
    <property type="protein sequence ID" value="KNC55741.1"/>
    <property type="molecule type" value="Genomic_DNA"/>
</dbReference>
<feature type="compositionally biased region" description="Basic and acidic residues" evidence="1">
    <location>
        <begin position="43"/>
        <end position="52"/>
    </location>
</feature>
<feature type="region of interest" description="Disordered" evidence="1">
    <location>
        <begin position="594"/>
        <end position="617"/>
    </location>
</feature>
<reference evidence="2 3" key="1">
    <citation type="submission" date="2010-05" db="EMBL/GenBank/DDBJ databases">
        <title>The Genome Sequence of Thecamonas trahens ATCC 50062.</title>
        <authorList>
            <consortium name="The Broad Institute Genome Sequencing Platform"/>
            <person name="Russ C."/>
            <person name="Cuomo C."/>
            <person name="Shea T."/>
            <person name="Young S.K."/>
            <person name="Zeng Q."/>
            <person name="Koehrsen M."/>
            <person name="Haas B."/>
            <person name="Borodovsky M."/>
            <person name="Guigo R."/>
            <person name="Alvarado L."/>
            <person name="Berlin A."/>
            <person name="Bochicchio J."/>
            <person name="Borenstein D."/>
            <person name="Chapman S."/>
            <person name="Chen Z."/>
            <person name="Freedman E."/>
            <person name="Gellesch M."/>
            <person name="Goldberg J."/>
            <person name="Griggs A."/>
            <person name="Gujja S."/>
            <person name="Heilman E."/>
            <person name="Heiman D."/>
            <person name="Hepburn T."/>
            <person name="Howarth C."/>
            <person name="Jen D."/>
            <person name="Larson L."/>
            <person name="Mehta T."/>
            <person name="Park D."/>
            <person name="Pearson M."/>
            <person name="Roberts A."/>
            <person name="Saif S."/>
            <person name="Shenoy N."/>
            <person name="Sisk P."/>
            <person name="Stolte C."/>
            <person name="Sykes S."/>
            <person name="Thomson T."/>
            <person name="Walk T."/>
            <person name="White J."/>
            <person name="Yandava C."/>
            <person name="Burger G."/>
            <person name="Gray M.W."/>
            <person name="Holland P.W.H."/>
            <person name="King N."/>
            <person name="Lang F.B.F."/>
            <person name="Roger A.J."/>
            <person name="Ruiz-Trillo I."/>
            <person name="Lander E."/>
            <person name="Nusbaum C."/>
        </authorList>
    </citation>
    <scope>NUCLEOTIDE SEQUENCE [LARGE SCALE GENOMIC DNA]</scope>
    <source>
        <strain evidence="2 3">ATCC 50062</strain>
    </source>
</reference>
<feature type="compositionally biased region" description="Basic residues" evidence="1">
    <location>
        <begin position="171"/>
        <end position="186"/>
    </location>
</feature>
<accession>A0A0L0DUK8</accession>
<dbReference type="STRING" id="461836.A0A0L0DUK8"/>
<protein>
    <recommendedName>
        <fullName evidence="4">Transcription factor 25</fullName>
    </recommendedName>
</protein>
<feature type="compositionally biased region" description="Basic residues" evidence="1">
    <location>
        <begin position="53"/>
        <end position="73"/>
    </location>
</feature>
<organism evidence="2 3">
    <name type="scientific">Thecamonas trahens ATCC 50062</name>
    <dbReference type="NCBI Taxonomy" id="461836"/>
    <lineage>
        <taxon>Eukaryota</taxon>
        <taxon>Apusozoa</taxon>
        <taxon>Apusomonadida</taxon>
        <taxon>Apusomonadidae</taxon>
        <taxon>Thecamonas</taxon>
    </lineage>
</organism>
<dbReference type="Pfam" id="PF04910">
    <property type="entry name" value="Tcf25"/>
    <property type="match status" value="1"/>
</dbReference>
<name>A0A0L0DUK8_THETB</name>
<dbReference type="RefSeq" id="XP_013752894.1">
    <property type="nucleotide sequence ID" value="XM_013897440.1"/>
</dbReference>
<sequence>MLSTHTLERAEHESLYYKELLDSVREVPSESDDIASDGSWSDGKGKSTDRGKGRTRGKGKGKGKGGKSSKRTKSAMQAERKRVGPAGGVAAVDEALAEVAKKHGDVYGDVQRARQAQAEVAPEEAAYRAAVAVNGGRLNVDGELRRIFGAEAIKAAAKTRRENKAAEAARFGRRRGGRGRGGRRQRRAKKSLFVGLDEDWPVELDSGLALEYMRLADGLDEYGYVASPAYELAQAHFYQAAASMDPNSIVHLAQRNPWHVDTLLQLADILNHSGQVAEATSLIEQALYGLEAAWPASFDVTSESVRIRYAERSNRGLFLVLFKHIDNLSRKGCQGTAFEVCKLLLKLDLEHDPLAVLLMLDYYALRSRSYDQFIALEAALEAKNLADLPNWAGAGSGGAGTSSTSMADADAALLAALNKFPHMAVVLGEKWARATIPPSLLMLETLYVERASSLWADPAVTGWLARVVSEWAQGPAPNTEALEAAFVGSPPRSICRHVALSGYDNVLGMLPRELLAAGVRAYNPFPPAGEVDEAAASEVGINPDLTDGNAALAFLRSLMPWQAVQGGGAGAAGGEAADAEAMAAALAEQFMLHQQGQGNGGGDGHDDGADNYAPGGF</sequence>
<dbReference type="InterPro" id="IPR006994">
    <property type="entry name" value="TCF25/Rqc1"/>
</dbReference>
<dbReference type="AlphaFoldDB" id="A0A0L0DUK8"/>
<dbReference type="GO" id="GO:1990112">
    <property type="term" value="C:RQC complex"/>
    <property type="evidence" value="ECO:0007669"/>
    <property type="project" value="TreeGrafter"/>
</dbReference>